<dbReference type="EMBL" id="JACIGO010000002">
    <property type="protein sequence ID" value="MBB4290749.1"/>
    <property type="molecule type" value="Genomic_DNA"/>
</dbReference>
<dbReference type="Gene3D" id="3.40.50.1820">
    <property type="entry name" value="alpha/beta hydrolase"/>
    <property type="match status" value="1"/>
</dbReference>
<dbReference type="InterPro" id="IPR029058">
    <property type="entry name" value="AB_hydrolase_fold"/>
</dbReference>
<protein>
    <submittedName>
        <fullName evidence="1">Esterase/lipase superfamily enzyme</fullName>
    </submittedName>
</protein>
<dbReference type="Pfam" id="PF05990">
    <property type="entry name" value="DUF900"/>
    <property type="match status" value="1"/>
</dbReference>
<reference evidence="1 2" key="1">
    <citation type="submission" date="2020-08" db="EMBL/GenBank/DDBJ databases">
        <title>Genomic Encyclopedia of Type Strains, Phase IV (KMG-V): Genome sequencing to study the core and pangenomes of soil and plant-associated prokaryotes.</title>
        <authorList>
            <person name="Whitman W."/>
        </authorList>
    </citation>
    <scope>NUCLEOTIDE SEQUENCE [LARGE SCALE GENOMIC DNA]</scope>
    <source>
        <strain evidence="1 2">SEMIA 415</strain>
    </source>
</reference>
<organism evidence="1 2">
    <name type="scientific">Rhizobium leguminosarum</name>
    <dbReference type="NCBI Taxonomy" id="384"/>
    <lineage>
        <taxon>Bacteria</taxon>
        <taxon>Pseudomonadati</taxon>
        <taxon>Pseudomonadota</taxon>
        <taxon>Alphaproteobacteria</taxon>
        <taxon>Hyphomicrobiales</taxon>
        <taxon>Rhizobiaceae</taxon>
        <taxon>Rhizobium/Agrobacterium group</taxon>
        <taxon>Rhizobium</taxon>
    </lineage>
</organism>
<evidence type="ECO:0000313" key="1">
    <source>
        <dbReference type="EMBL" id="MBB4290749.1"/>
    </source>
</evidence>
<name>A0AAE2MKU8_RHILE</name>
<dbReference type="Proteomes" id="UP000538507">
    <property type="component" value="Unassembled WGS sequence"/>
</dbReference>
<dbReference type="PANTHER" id="PTHR36513">
    <property type="entry name" value="ABC TRANSMEMBRANE TYPE-1 DOMAIN-CONTAINING PROTEIN"/>
    <property type="match status" value="1"/>
</dbReference>
<dbReference type="PIRSF" id="PIRSF033909">
    <property type="entry name" value="UCP033909"/>
    <property type="match status" value="1"/>
</dbReference>
<accession>A0AAE2MKU8</accession>
<dbReference type="AlphaFoldDB" id="A0AAE2MKU8"/>
<dbReference type="SUPFAM" id="SSF53474">
    <property type="entry name" value="alpha/beta-Hydrolases"/>
    <property type="match status" value="1"/>
</dbReference>
<dbReference type="InterPro" id="IPR014586">
    <property type="entry name" value="UCP033909"/>
</dbReference>
<proteinExistence type="predicted"/>
<sequence length="388" mass="42615">MKSTKVNMLIATTRSRSAIPGEMFTGERALKPAFADITVSIPPNSVRKVGEVAWPRRLPSNPATDFATLKAQEIDEAAAKAWLNTSVRKTPDGSVLVFIHGFNTRFEDSVYRFAQVVHDSGVHSAPVLVTWPSRGSLLAYGYDRESTNYTRNALERLFQYLAQDREVKEVSILAHSMGNWLTLESLRQMAIRNGRLPAKFKNVILAAPDVDVDVFSQQIVDMGKQHPQFTLFVSRDDRALAVSRRVWGDVSRLGAIDPEQAPYKEELEINRINVIDLTKVKQGDRLHHTKFAESPEIVRLIGSRISEGQTLTDSRVGLGDHILDATIGTAAAAGHAAGLILTAPVAAVDQNSRDNYADHVGALASKSQPARTAATACEVGRRPQACKR</sequence>
<dbReference type="InterPro" id="IPR010297">
    <property type="entry name" value="DUF900_hydrolase"/>
</dbReference>
<dbReference type="PANTHER" id="PTHR36513:SF1">
    <property type="entry name" value="TRANSMEMBRANE PROTEIN"/>
    <property type="match status" value="1"/>
</dbReference>
<comment type="caution">
    <text evidence="1">The sequence shown here is derived from an EMBL/GenBank/DDBJ whole genome shotgun (WGS) entry which is preliminary data.</text>
</comment>
<evidence type="ECO:0000313" key="2">
    <source>
        <dbReference type="Proteomes" id="UP000538507"/>
    </source>
</evidence>
<gene>
    <name evidence="1" type="ORF">GGE16_002789</name>
</gene>